<dbReference type="Pfam" id="PF00083">
    <property type="entry name" value="Sugar_tr"/>
    <property type="match status" value="2"/>
</dbReference>
<reference evidence="8 9" key="1">
    <citation type="journal article" date="2011" name="Science">
        <title>The Selaginella genome identifies genetic changes associated with the evolution of vascular plants.</title>
        <authorList>
            <person name="Banks J.A."/>
            <person name="Nishiyama T."/>
            <person name="Hasebe M."/>
            <person name="Bowman J.L."/>
            <person name="Gribskov M."/>
            <person name="dePamphilis C."/>
            <person name="Albert V.A."/>
            <person name="Aono N."/>
            <person name="Aoyama T."/>
            <person name="Ambrose B.A."/>
            <person name="Ashton N.W."/>
            <person name="Axtell M.J."/>
            <person name="Barker E."/>
            <person name="Barker M.S."/>
            <person name="Bennetzen J.L."/>
            <person name="Bonawitz N.D."/>
            <person name="Chapple C."/>
            <person name="Cheng C."/>
            <person name="Correa L.G."/>
            <person name="Dacre M."/>
            <person name="DeBarry J."/>
            <person name="Dreyer I."/>
            <person name="Elias M."/>
            <person name="Engstrom E.M."/>
            <person name="Estelle M."/>
            <person name="Feng L."/>
            <person name="Finet C."/>
            <person name="Floyd S.K."/>
            <person name="Frommer W.B."/>
            <person name="Fujita T."/>
            <person name="Gramzow L."/>
            <person name="Gutensohn M."/>
            <person name="Harholt J."/>
            <person name="Hattori M."/>
            <person name="Heyl A."/>
            <person name="Hirai T."/>
            <person name="Hiwatashi Y."/>
            <person name="Ishikawa M."/>
            <person name="Iwata M."/>
            <person name="Karol K.G."/>
            <person name="Koehler B."/>
            <person name="Kolukisaoglu U."/>
            <person name="Kubo M."/>
            <person name="Kurata T."/>
            <person name="Lalonde S."/>
            <person name="Li K."/>
            <person name="Li Y."/>
            <person name="Litt A."/>
            <person name="Lyons E."/>
            <person name="Manning G."/>
            <person name="Maruyama T."/>
            <person name="Michael T.P."/>
            <person name="Mikami K."/>
            <person name="Miyazaki S."/>
            <person name="Morinaga S."/>
            <person name="Murata T."/>
            <person name="Mueller-Roeber B."/>
            <person name="Nelson D.R."/>
            <person name="Obara M."/>
            <person name="Oguri Y."/>
            <person name="Olmstead R.G."/>
            <person name="Onodera N."/>
            <person name="Petersen B.L."/>
            <person name="Pils B."/>
            <person name="Prigge M."/>
            <person name="Rensing S.A."/>
            <person name="Riano-Pachon D.M."/>
            <person name="Roberts A.W."/>
            <person name="Sato Y."/>
            <person name="Scheller H.V."/>
            <person name="Schulz B."/>
            <person name="Schulz C."/>
            <person name="Shakirov E.V."/>
            <person name="Shibagaki N."/>
            <person name="Shinohara N."/>
            <person name="Shippen D.E."/>
            <person name="Soerensen I."/>
            <person name="Sotooka R."/>
            <person name="Sugimoto N."/>
            <person name="Sugita M."/>
            <person name="Sumikawa N."/>
            <person name="Tanurdzic M."/>
            <person name="Theissen G."/>
            <person name="Ulvskov P."/>
            <person name="Wakazuki S."/>
            <person name="Weng J.K."/>
            <person name="Willats W.W."/>
            <person name="Wipf D."/>
            <person name="Wolf P.G."/>
            <person name="Yang L."/>
            <person name="Zimmer A.D."/>
            <person name="Zhu Q."/>
            <person name="Mitros T."/>
            <person name="Hellsten U."/>
            <person name="Loque D."/>
            <person name="Otillar R."/>
            <person name="Salamov A."/>
            <person name="Schmutz J."/>
            <person name="Shapiro H."/>
            <person name="Lindquist E."/>
            <person name="Lucas S."/>
            <person name="Rokhsar D."/>
            <person name="Grigoriev I.V."/>
        </authorList>
    </citation>
    <scope>NUCLEOTIDE SEQUENCE [LARGE SCALE GENOMIC DNA]</scope>
</reference>
<evidence type="ECO:0000256" key="1">
    <source>
        <dbReference type="ARBA" id="ARBA00004141"/>
    </source>
</evidence>
<dbReference type="Gramene" id="EFJ34774">
    <property type="protein sequence ID" value="EFJ34774"/>
    <property type="gene ID" value="SELMODRAFT_81650"/>
</dbReference>
<dbReference type="KEGG" id="smo:SELMODRAFT_81650"/>
<dbReference type="GO" id="GO:0016020">
    <property type="term" value="C:membrane"/>
    <property type="evidence" value="ECO:0007669"/>
    <property type="project" value="UniProtKB-SubCell"/>
</dbReference>
<proteinExistence type="predicted"/>
<dbReference type="GO" id="GO:0022857">
    <property type="term" value="F:transmembrane transporter activity"/>
    <property type="evidence" value="ECO:0007669"/>
    <property type="project" value="InterPro"/>
</dbReference>
<comment type="subcellular location">
    <subcellularLocation>
        <location evidence="1">Membrane</location>
        <topology evidence="1">Multi-pass membrane protein</topology>
    </subcellularLocation>
</comment>
<dbReference type="EMBL" id="GL377569">
    <property type="protein sequence ID" value="EFJ34774.1"/>
    <property type="molecule type" value="Genomic_DNA"/>
</dbReference>
<protein>
    <recommendedName>
        <fullName evidence="7">Major facilitator superfamily (MFS) profile domain-containing protein</fullName>
    </recommendedName>
</protein>
<keyword evidence="9" id="KW-1185">Reference proteome</keyword>
<evidence type="ECO:0000256" key="5">
    <source>
        <dbReference type="ARBA" id="ARBA00023136"/>
    </source>
</evidence>
<feature type="transmembrane region" description="Helical" evidence="6">
    <location>
        <begin position="90"/>
        <end position="109"/>
    </location>
</feature>
<dbReference type="SUPFAM" id="SSF103473">
    <property type="entry name" value="MFS general substrate transporter"/>
    <property type="match status" value="1"/>
</dbReference>
<accession>D8QZC7</accession>
<name>D8QZC7_SELML</name>
<dbReference type="Proteomes" id="UP000001514">
    <property type="component" value="Unassembled WGS sequence"/>
</dbReference>
<dbReference type="STRING" id="88036.D8QZC7"/>
<feature type="transmembrane region" description="Helical" evidence="6">
    <location>
        <begin position="21"/>
        <end position="43"/>
    </location>
</feature>
<dbReference type="AlphaFoldDB" id="D8QZC7"/>
<dbReference type="InterPro" id="IPR036259">
    <property type="entry name" value="MFS_trans_sf"/>
</dbReference>
<dbReference type="FunCoup" id="D8QZC7">
    <property type="interactions" value="860"/>
</dbReference>
<sequence length="460" mass="50140">MEEERVFTLDDAIESLGFGRFQCLILVYAGMSWMAEAMEMMLLSFVGPAVEQLWDLSPRQESTISSVVFAGMMIGAYSWGVLSDSKGRRIGFFATAVITFIAGFLSSFAPNYYALLFLRALVGIGLGGGPVVSSWFMEFVPAPNRGTLMVIFSVFWTLGSILEAILAWTIMPRLGWRWLLGVSSTPLLFLLIFYPLVPESPRYYAAKGDTASALAILKKMAAANKLELPQGRFVCSGDKHDEEGFAVLFSPPLLRSTILLWLVFFANAFTYYGLVLLASQLSSQQTRCKLASPARKNSPLLHSGDSKDPVFRDVLITSCAELPGLMIAAAMVDYYGRKVSMAVLFIFCGLFLSPLVSPQPEGVTTFLLFGARACIMGSFTILYVYAPEVYPTSSRTTGLGTANSFARIGGILCPLVAVALVRTCHHSLAIMLFTLVSAMAAALIFSFPIETKGRALTDVV</sequence>
<feature type="transmembrane region" description="Helical" evidence="6">
    <location>
        <begin position="428"/>
        <end position="447"/>
    </location>
</feature>
<keyword evidence="4 6" id="KW-1133">Transmembrane helix</keyword>
<evidence type="ECO:0000259" key="7">
    <source>
        <dbReference type="PROSITE" id="PS50850"/>
    </source>
</evidence>
<dbReference type="eggNOG" id="KOG0253">
    <property type="taxonomic scope" value="Eukaryota"/>
</dbReference>
<feature type="transmembrane region" description="Helical" evidence="6">
    <location>
        <begin position="363"/>
        <end position="385"/>
    </location>
</feature>
<evidence type="ECO:0000256" key="4">
    <source>
        <dbReference type="ARBA" id="ARBA00022989"/>
    </source>
</evidence>
<feature type="transmembrane region" description="Helical" evidence="6">
    <location>
        <begin position="258"/>
        <end position="277"/>
    </location>
</feature>
<feature type="transmembrane region" description="Helical" evidence="6">
    <location>
        <begin position="148"/>
        <end position="170"/>
    </location>
</feature>
<dbReference type="InterPro" id="IPR020846">
    <property type="entry name" value="MFS_dom"/>
</dbReference>
<keyword evidence="2" id="KW-0813">Transport</keyword>
<evidence type="ECO:0000256" key="2">
    <source>
        <dbReference type="ARBA" id="ARBA00022448"/>
    </source>
</evidence>
<evidence type="ECO:0000256" key="6">
    <source>
        <dbReference type="SAM" id="Phobius"/>
    </source>
</evidence>
<dbReference type="PANTHER" id="PTHR23511:SF5">
    <property type="entry name" value="MAJOR FACILITATOR-TYPE TRANSPORTER HXNZ-RELATED"/>
    <property type="match status" value="1"/>
</dbReference>
<feature type="domain" description="Major facilitator superfamily (MFS) profile" evidence="7">
    <location>
        <begin position="25"/>
        <end position="452"/>
    </location>
</feature>
<feature type="transmembrane region" description="Helical" evidence="6">
    <location>
        <begin position="115"/>
        <end position="136"/>
    </location>
</feature>
<evidence type="ECO:0000313" key="9">
    <source>
        <dbReference type="Proteomes" id="UP000001514"/>
    </source>
</evidence>
<feature type="transmembrane region" description="Helical" evidence="6">
    <location>
        <begin position="405"/>
        <end position="422"/>
    </location>
</feature>
<keyword evidence="5 6" id="KW-0472">Membrane</keyword>
<gene>
    <name evidence="8" type="ORF">SELMODRAFT_81650</name>
</gene>
<feature type="transmembrane region" description="Helical" evidence="6">
    <location>
        <begin position="176"/>
        <end position="197"/>
    </location>
</feature>
<dbReference type="PROSITE" id="PS50850">
    <property type="entry name" value="MFS"/>
    <property type="match status" value="1"/>
</dbReference>
<dbReference type="InParanoid" id="D8QZC7"/>
<organism evidence="9">
    <name type="scientific">Selaginella moellendorffii</name>
    <name type="common">Spikemoss</name>
    <dbReference type="NCBI Taxonomy" id="88036"/>
    <lineage>
        <taxon>Eukaryota</taxon>
        <taxon>Viridiplantae</taxon>
        <taxon>Streptophyta</taxon>
        <taxon>Embryophyta</taxon>
        <taxon>Tracheophyta</taxon>
        <taxon>Lycopodiopsida</taxon>
        <taxon>Selaginellales</taxon>
        <taxon>Selaginellaceae</taxon>
        <taxon>Selaginella</taxon>
    </lineage>
</organism>
<dbReference type="HOGENOM" id="CLU_001265_46_0_1"/>
<dbReference type="PANTHER" id="PTHR23511">
    <property type="entry name" value="SYNAPTIC VESICLE GLYCOPROTEIN 2"/>
    <property type="match status" value="1"/>
</dbReference>
<dbReference type="OMA" id="TWRNYTL"/>
<feature type="transmembrane region" description="Helical" evidence="6">
    <location>
        <begin position="339"/>
        <end position="357"/>
    </location>
</feature>
<dbReference type="Gene3D" id="1.20.1250.20">
    <property type="entry name" value="MFS general substrate transporter like domains"/>
    <property type="match status" value="1"/>
</dbReference>
<evidence type="ECO:0000256" key="3">
    <source>
        <dbReference type="ARBA" id="ARBA00022692"/>
    </source>
</evidence>
<evidence type="ECO:0000313" key="8">
    <source>
        <dbReference type="EMBL" id="EFJ34774.1"/>
    </source>
</evidence>
<dbReference type="InterPro" id="IPR005828">
    <property type="entry name" value="MFS_sugar_transport-like"/>
</dbReference>
<keyword evidence="3 6" id="KW-0812">Transmembrane</keyword>